<accession>A0ABP0VJ04</accession>
<dbReference type="PRINTS" id="PR00146">
    <property type="entry name" value="DHPICSNTHASE"/>
</dbReference>
<evidence type="ECO:0000256" key="1">
    <source>
        <dbReference type="ARBA" id="ARBA00003294"/>
    </source>
</evidence>
<evidence type="ECO:0000256" key="11">
    <source>
        <dbReference type="ARBA" id="ARBA00047836"/>
    </source>
</evidence>
<comment type="catalytic activity">
    <reaction evidence="11 12">
        <text>L-aspartate 4-semialdehyde + pyruvate = (2S,4S)-4-hydroxy-2,3,4,5-tetrahydrodipicolinate + H2O + H(+)</text>
        <dbReference type="Rhea" id="RHEA:34171"/>
        <dbReference type="ChEBI" id="CHEBI:15361"/>
        <dbReference type="ChEBI" id="CHEBI:15377"/>
        <dbReference type="ChEBI" id="CHEBI:15378"/>
        <dbReference type="ChEBI" id="CHEBI:67139"/>
        <dbReference type="ChEBI" id="CHEBI:537519"/>
        <dbReference type="EC" id="4.3.3.7"/>
    </reaction>
</comment>
<dbReference type="InterPro" id="IPR020625">
    <property type="entry name" value="Schiff_base-form_aldolases_AS"/>
</dbReference>
<dbReference type="NCBIfam" id="TIGR00674">
    <property type="entry name" value="dapA"/>
    <property type="match status" value="1"/>
</dbReference>
<evidence type="ECO:0000256" key="3">
    <source>
        <dbReference type="ARBA" id="ARBA00007592"/>
    </source>
</evidence>
<keyword evidence="10" id="KW-0704">Schiff base</keyword>
<evidence type="ECO:0000313" key="13">
    <source>
        <dbReference type="EMBL" id="CAK9253482.1"/>
    </source>
</evidence>
<dbReference type="EMBL" id="CAXAQS010000873">
    <property type="protein sequence ID" value="CAK9253482.1"/>
    <property type="molecule type" value="Genomic_DNA"/>
</dbReference>
<reference evidence="13" key="1">
    <citation type="submission" date="2024-02" db="EMBL/GenBank/DDBJ databases">
        <authorList>
            <consortium name="ELIXIR-Norway"/>
            <consortium name="Elixir Norway"/>
        </authorList>
    </citation>
    <scope>NUCLEOTIDE SEQUENCE</scope>
</reference>
<evidence type="ECO:0000256" key="12">
    <source>
        <dbReference type="PIRNR" id="PIRNR001365"/>
    </source>
</evidence>
<comment type="function">
    <text evidence="1">Catalyzes the condensation of (S)-aspartate-beta-semialdehyde [(S)-ASA] and pyruvate to 4-hydroxy-tetrahydrodipicolinate (HTPA).</text>
</comment>
<comment type="pathway">
    <text evidence="2 12">Amino-acid biosynthesis; L-lysine biosynthesis via DAP pathway; (S)-tetrahydrodipicolinate from L-aspartate: step 3/4.</text>
</comment>
<evidence type="ECO:0000256" key="2">
    <source>
        <dbReference type="ARBA" id="ARBA00005120"/>
    </source>
</evidence>
<comment type="caution">
    <text evidence="13">The sequence shown here is derived from an EMBL/GenBank/DDBJ whole genome shotgun (WGS) entry which is preliminary data.</text>
</comment>
<keyword evidence="8" id="KW-0457">Lysine biosynthesis</keyword>
<evidence type="ECO:0000256" key="5">
    <source>
        <dbReference type="ARBA" id="ARBA00022490"/>
    </source>
</evidence>
<evidence type="ECO:0000256" key="4">
    <source>
        <dbReference type="ARBA" id="ARBA00012086"/>
    </source>
</evidence>
<evidence type="ECO:0000313" key="14">
    <source>
        <dbReference type="Proteomes" id="UP001497444"/>
    </source>
</evidence>
<keyword evidence="6" id="KW-0028">Amino-acid biosynthesis</keyword>
<protein>
    <recommendedName>
        <fullName evidence="4 12">4-hydroxy-tetrahydrodipicolinate synthase</fullName>
        <shortName evidence="12">HTPA synthase</shortName>
        <ecNumber evidence="4 12">4.3.3.7</ecNumber>
    </recommendedName>
</protein>
<comment type="similarity">
    <text evidence="3 12">Belongs to the DapA family.</text>
</comment>
<proteinExistence type="inferred from homology"/>
<dbReference type="Gene3D" id="3.20.20.70">
    <property type="entry name" value="Aldolase class I"/>
    <property type="match status" value="1"/>
</dbReference>
<organism evidence="13 14">
    <name type="scientific">Sphagnum jensenii</name>
    <dbReference type="NCBI Taxonomy" id="128206"/>
    <lineage>
        <taxon>Eukaryota</taxon>
        <taxon>Viridiplantae</taxon>
        <taxon>Streptophyta</taxon>
        <taxon>Embryophyta</taxon>
        <taxon>Bryophyta</taxon>
        <taxon>Sphagnophytina</taxon>
        <taxon>Sphagnopsida</taxon>
        <taxon>Sphagnales</taxon>
        <taxon>Sphagnaceae</taxon>
        <taxon>Sphagnum</taxon>
    </lineage>
</organism>
<dbReference type="SUPFAM" id="SSF51569">
    <property type="entry name" value="Aldolase"/>
    <property type="match status" value="1"/>
</dbReference>
<keyword evidence="14" id="KW-1185">Reference proteome</keyword>
<evidence type="ECO:0000256" key="7">
    <source>
        <dbReference type="ARBA" id="ARBA00022915"/>
    </source>
</evidence>
<dbReference type="InterPro" id="IPR013785">
    <property type="entry name" value="Aldolase_TIM"/>
</dbReference>
<name>A0ABP0VJ04_9BRYO</name>
<sequence>MIQQKLRGSGVALVTPFKLNGDLDFDGLGRLIDHCISGGIEYLVSLGTTGESATLSKEEKLEVLNFTIAHNKGRVPIVAGFGGNDTRAIINEIEGFHFTGVDAILSVSPYYSRPTQAGIIAHYKAIAGAAPRPVILYNVPARTGANMTAETTITLSGEKNILGIKEASGLLGQCMQIMMNTPKEFLKISGDDNLTLPLLSLGFDGVISVSGQGFPKAFSQMVREGLKGDFEAARKLHYKLVDVTDMLFAEGNPGGIKHVLEVLGVCDSHLRLPLAPISDGLKAKIKAATQAVNV</sequence>
<dbReference type="HAMAP" id="MF_00418">
    <property type="entry name" value="DapA"/>
    <property type="match status" value="1"/>
</dbReference>
<dbReference type="SMART" id="SM01130">
    <property type="entry name" value="DHDPS"/>
    <property type="match status" value="1"/>
</dbReference>
<gene>
    <name evidence="13" type="ORF">CSSPJE1EN1_LOCUS28860</name>
</gene>
<dbReference type="InterPro" id="IPR005263">
    <property type="entry name" value="DapA"/>
</dbReference>
<dbReference type="Pfam" id="PF00701">
    <property type="entry name" value="DHDPS"/>
    <property type="match status" value="1"/>
</dbReference>
<dbReference type="InterPro" id="IPR002220">
    <property type="entry name" value="DapA-like"/>
</dbReference>
<evidence type="ECO:0000256" key="9">
    <source>
        <dbReference type="ARBA" id="ARBA00023239"/>
    </source>
</evidence>
<keyword evidence="9 12" id="KW-0456">Lyase</keyword>
<dbReference type="CDD" id="cd00950">
    <property type="entry name" value="DHDPS"/>
    <property type="match status" value="1"/>
</dbReference>
<keyword evidence="7" id="KW-0220">Diaminopimelate biosynthesis</keyword>
<keyword evidence="5" id="KW-0963">Cytoplasm</keyword>
<dbReference type="EC" id="4.3.3.7" evidence="4 12"/>
<evidence type="ECO:0000256" key="8">
    <source>
        <dbReference type="ARBA" id="ARBA00023154"/>
    </source>
</evidence>
<dbReference type="PANTHER" id="PTHR12128">
    <property type="entry name" value="DIHYDRODIPICOLINATE SYNTHASE"/>
    <property type="match status" value="1"/>
</dbReference>
<dbReference type="PIRSF" id="PIRSF001365">
    <property type="entry name" value="DHDPS"/>
    <property type="match status" value="1"/>
</dbReference>
<dbReference type="Proteomes" id="UP001497444">
    <property type="component" value="Unassembled WGS sequence"/>
</dbReference>
<dbReference type="PROSITE" id="PS00666">
    <property type="entry name" value="DHDPS_2"/>
    <property type="match status" value="1"/>
</dbReference>
<evidence type="ECO:0000256" key="6">
    <source>
        <dbReference type="ARBA" id="ARBA00022605"/>
    </source>
</evidence>
<dbReference type="PANTHER" id="PTHR12128:SF66">
    <property type="entry name" value="4-HYDROXY-2-OXOGLUTARATE ALDOLASE, MITOCHONDRIAL"/>
    <property type="match status" value="1"/>
</dbReference>
<evidence type="ECO:0000256" key="10">
    <source>
        <dbReference type="ARBA" id="ARBA00023270"/>
    </source>
</evidence>